<accession>A0ABS6INA9</accession>
<feature type="domain" description="FAD-dependent oxidoreductase 2 FAD-binding" evidence="5">
    <location>
        <begin position="4"/>
        <end position="508"/>
    </location>
</feature>
<dbReference type="Pfam" id="PF00890">
    <property type="entry name" value="FAD_binding_2"/>
    <property type="match status" value="1"/>
</dbReference>
<gene>
    <name evidence="6" type="ORF">KQ910_20080</name>
</gene>
<dbReference type="EMBL" id="JAHOPB010000002">
    <property type="protein sequence ID" value="MBU8876082.1"/>
    <property type="molecule type" value="Genomic_DNA"/>
</dbReference>
<dbReference type="InterPro" id="IPR003953">
    <property type="entry name" value="FAD-dep_OxRdtase_2_FAD-bd"/>
</dbReference>
<dbReference type="PANTHER" id="PTHR43400:SF10">
    <property type="entry name" value="3-OXOSTEROID 1-DEHYDROGENASE"/>
    <property type="match status" value="1"/>
</dbReference>
<evidence type="ECO:0000256" key="1">
    <source>
        <dbReference type="ARBA" id="ARBA00001974"/>
    </source>
</evidence>
<keyword evidence="3" id="KW-0274">FAD</keyword>
<evidence type="ECO:0000313" key="7">
    <source>
        <dbReference type="Proteomes" id="UP000727907"/>
    </source>
</evidence>
<dbReference type="PANTHER" id="PTHR43400">
    <property type="entry name" value="FUMARATE REDUCTASE"/>
    <property type="match status" value="1"/>
</dbReference>
<keyword evidence="7" id="KW-1185">Reference proteome</keyword>
<proteinExistence type="predicted"/>
<evidence type="ECO:0000256" key="2">
    <source>
        <dbReference type="ARBA" id="ARBA00022630"/>
    </source>
</evidence>
<dbReference type="RefSeq" id="WP_216964581.1">
    <property type="nucleotide sequence ID" value="NZ_JAHOPB010000002.1"/>
</dbReference>
<dbReference type="InterPro" id="IPR050315">
    <property type="entry name" value="FAD-oxidoreductase_2"/>
</dbReference>
<evidence type="ECO:0000256" key="3">
    <source>
        <dbReference type="ARBA" id="ARBA00022827"/>
    </source>
</evidence>
<evidence type="ECO:0000313" key="6">
    <source>
        <dbReference type="EMBL" id="MBU8876082.1"/>
    </source>
</evidence>
<organism evidence="6 7">
    <name type="scientific">Reyranella humidisoli</name>
    <dbReference type="NCBI Taxonomy" id="2849149"/>
    <lineage>
        <taxon>Bacteria</taxon>
        <taxon>Pseudomonadati</taxon>
        <taxon>Pseudomonadota</taxon>
        <taxon>Alphaproteobacteria</taxon>
        <taxon>Hyphomicrobiales</taxon>
        <taxon>Reyranellaceae</taxon>
        <taxon>Reyranella</taxon>
    </lineage>
</organism>
<reference evidence="6 7" key="1">
    <citation type="submission" date="2021-06" db="EMBL/GenBank/DDBJ databases">
        <authorList>
            <person name="Lee D.H."/>
        </authorList>
    </citation>
    <scope>NUCLEOTIDE SEQUENCE [LARGE SCALE GENOMIC DNA]</scope>
    <source>
        <strain evidence="6 7">MMS21-HV4-11</strain>
    </source>
</reference>
<comment type="caution">
    <text evidence="6">The sequence shown here is derived from an EMBL/GenBank/DDBJ whole genome shotgun (WGS) entry which is preliminary data.</text>
</comment>
<dbReference type="Proteomes" id="UP000727907">
    <property type="component" value="Unassembled WGS sequence"/>
</dbReference>
<keyword evidence="4" id="KW-0560">Oxidoreductase</keyword>
<sequence length="528" mass="57256">MDYDVVVVGSGAAGLSAALAAAHGGARVIVLEKSRWLGGTTAMSGAGTWVPANHHMMAAGIEDSPEETLRYIRGVAPPGWSDSEDELWQVLAEQSAPMLRFLEDETPLRFELVNHPDPYADLPGGRPFGRMVSTTPLSKFLLGRWWNRVRRSVKTQLFTYRELVDGVLKNPVRGALGMAPTLLWRLLTARVGAGNALVIGLVRGCLDKGCRIELEAPVHRLVMDGDAVAGVEATVGGKRQTIPAARGVVLATGGFDWNRDLMAKYFPGIDLTGAPDTNTGDGQVMAAEVGAELAHMDQALISPATFTTYEGRRHAQPLLETYAPHVILVNREARRFVSEGSPALGVALDERGPDGRHLHLPAWRIFDARYARAMTLSMHFGSKEKGFIRKADTIEALAGQIGLDPAVLRATVDRFNGWSKEGVDRDFHRGETYWERFYTKDRALGTVEQGPFHAAPFLYVSLGTKGGPRTDRYCRVLRPDRSVIGGLYCAGIAMASPIGTKSVGAGTTIGPCLTFGYVAGREIARRNV</sequence>
<protein>
    <submittedName>
        <fullName evidence="6">FAD-dependent oxidoreductase</fullName>
    </submittedName>
</protein>
<name>A0ABS6INA9_9HYPH</name>
<evidence type="ECO:0000256" key="4">
    <source>
        <dbReference type="ARBA" id="ARBA00023002"/>
    </source>
</evidence>
<comment type="cofactor">
    <cofactor evidence="1">
        <name>FAD</name>
        <dbReference type="ChEBI" id="CHEBI:57692"/>
    </cofactor>
</comment>
<keyword evidence="2" id="KW-0285">Flavoprotein</keyword>
<evidence type="ECO:0000259" key="5">
    <source>
        <dbReference type="Pfam" id="PF00890"/>
    </source>
</evidence>